<dbReference type="Proteomes" id="UP000023351">
    <property type="component" value="Unassembled WGS sequence"/>
</dbReference>
<proteinExistence type="predicted"/>
<dbReference type="PATRIC" id="fig|1299321.3.peg.3833"/>
<dbReference type="EMBL" id="JAOJ01000003">
    <property type="protein sequence ID" value="EUA66225.1"/>
    <property type="molecule type" value="Genomic_DNA"/>
</dbReference>
<comment type="caution">
    <text evidence="2">The sequence shown here is derived from an EMBL/GenBank/DDBJ whole genome shotgun (WGS) entry which is preliminary data.</text>
</comment>
<dbReference type="AlphaFoldDB" id="X8DFH0"/>
<evidence type="ECO:0000259" key="1">
    <source>
        <dbReference type="Pfam" id="PF07683"/>
    </source>
</evidence>
<name>X8DFH0_9MYCO</name>
<dbReference type="InterPro" id="IPR011629">
    <property type="entry name" value="CobW-like_C"/>
</dbReference>
<protein>
    <submittedName>
        <fullName evidence="2">Cobalamin synthesis cobW C-terminal domain protein</fullName>
    </submittedName>
</protein>
<accession>X8DFH0</accession>
<dbReference type="Pfam" id="PF07683">
    <property type="entry name" value="CobW_C"/>
    <property type="match status" value="1"/>
</dbReference>
<evidence type="ECO:0000313" key="3">
    <source>
        <dbReference type="Proteomes" id="UP000023351"/>
    </source>
</evidence>
<organism evidence="2 3">
    <name type="scientific">Mycobacteroides abscessus subsp. bolletii 1513</name>
    <dbReference type="NCBI Taxonomy" id="1299321"/>
    <lineage>
        <taxon>Bacteria</taxon>
        <taxon>Bacillati</taxon>
        <taxon>Actinomycetota</taxon>
        <taxon>Actinomycetes</taxon>
        <taxon>Mycobacteriales</taxon>
        <taxon>Mycobacteriaceae</taxon>
        <taxon>Mycobacteroides</taxon>
        <taxon>Mycobacteroides abscessus</taxon>
    </lineage>
</organism>
<reference evidence="2 3" key="1">
    <citation type="submission" date="2013-12" db="EMBL/GenBank/DDBJ databases">
        <authorList>
            <person name="Zelazny A."/>
            <person name="Olivier K."/>
            <person name="Holland S."/>
            <person name="Lenaerts A."/>
            <person name="Ordway D."/>
            <person name="DeGroote M.A."/>
            <person name="Parker T."/>
            <person name="Sizemore C."/>
            <person name="Tallon L.J."/>
            <person name="Sadzewicz L.K."/>
            <person name="Sengamalay N."/>
            <person name="Fraser C.M."/>
            <person name="Hine E."/>
            <person name="Shefchek K.A."/>
            <person name="Das S.P."/>
            <person name="Tettelin H."/>
        </authorList>
    </citation>
    <scope>NUCLEOTIDE SEQUENCE [LARGE SCALE GENOMIC DNA]</scope>
    <source>
        <strain evidence="2 3">1513</strain>
    </source>
</reference>
<evidence type="ECO:0000313" key="2">
    <source>
        <dbReference type="EMBL" id="EUA66225.1"/>
    </source>
</evidence>
<gene>
    <name evidence="2" type="ORF">I540_3982</name>
</gene>
<sequence>MRLGDRTLAVHTVGDHISFDKVGRASDFSSGASLVLIGTHLDGDTITERLRTLVDDPPDPDRERSMLVLGKYLR</sequence>
<feature type="domain" description="CobW C-terminal" evidence="1">
    <location>
        <begin position="5"/>
        <end position="52"/>
    </location>
</feature>